<feature type="transmembrane region" description="Helical" evidence="7">
    <location>
        <begin position="216"/>
        <end position="234"/>
    </location>
</feature>
<dbReference type="GO" id="GO:0005886">
    <property type="term" value="C:plasma membrane"/>
    <property type="evidence" value="ECO:0007669"/>
    <property type="project" value="UniProtKB-SubCell"/>
</dbReference>
<evidence type="ECO:0000256" key="2">
    <source>
        <dbReference type="ARBA" id="ARBA00022475"/>
    </source>
</evidence>
<evidence type="ECO:0000313" key="9">
    <source>
        <dbReference type="EMBL" id="MPM00471.1"/>
    </source>
</evidence>
<accession>A0A644WAG3</accession>
<keyword evidence="5 7" id="KW-1133">Transmembrane helix</keyword>
<reference evidence="9" key="1">
    <citation type="submission" date="2019-08" db="EMBL/GenBank/DDBJ databases">
        <authorList>
            <person name="Kucharzyk K."/>
            <person name="Murdoch R.W."/>
            <person name="Higgins S."/>
            <person name="Loffler F."/>
        </authorList>
    </citation>
    <scope>NUCLEOTIDE SEQUENCE</scope>
</reference>
<feature type="domain" description="TRAP C4-dicarboxylate transport system permease DctM subunit" evidence="8">
    <location>
        <begin position="7"/>
        <end position="415"/>
    </location>
</feature>
<feature type="transmembrane region" description="Helical" evidence="7">
    <location>
        <begin position="134"/>
        <end position="157"/>
    </location>
</feature>
<evidence type="ECO:0000256" key="4">
    <source>
        <dbReference type="ARBA" id="ARBA00022692"/>
    </source>
</evidence>
<sequence length="422" mass="44335">MTASILLGTFILLVALGVPIAFCTGISALVSIVVAGTPLSAIAQRMFAAADSFTLLAIPFFMLAGKLMEYGGISKRIIRFVESLVGYVAGGMAVVSTLACMFFGAICGSSTGTVAAIGSIMLPSMEKNKYDKGFSGAVISTAGSLGILIPPSIPMIIYAVSEGVSVSELFTAGIEIGIISGLALIVYIMIKSRKCGYKGIDKRSSGKEILQSFKDAILALLMPIIVLGGIYGGFFTPTEAAAVACLYGFIVGCFVYKQFKIKDIPGILLESAKNTAIVMFIIATSALFGWQMTILSIPQTIANSILSITSNGVIITCIILVFLVFVGTFMEGNAYIVILAPLLAPIVSALGMNLVQFGIVMVVSVCVGTITPPLGLNMFCVCSIYDVKIEQVIKNILPFVLIMTGVLFLAAFVPQATMLFLG</sequence>
<evidence type="ECO:0000256" key="6">
    <source>
        <dbReference type="ARBA" id="ARBA00023136"/>
    </source>
</evidence>
<feature type="transmembrane region" description="Helical" evidence="7">
    <location>
        <begin position="101"/>
        <end position="122"/>
    </location>
</feature>
<name>A0A644WAG3_9ZZZZ</name>
<keyword evidence="2" id="KW-1003">Cell membrane</keyword>
<proteinExistence type="predicted"/>
<dbReference type="InterPro" id="IPR004681">
    <property type="entry name" value="TRAP_DctM"/>
</dbReference>
<gene>
    <name evidence="9" type="primary">dctM_23</name>
    <name evidence="9" type="ORF">SDC9_46697</name>
</gene>
<dbReference type="Pfam" id="PF06808">
    <property type="entry name" value="DctM"/>
    <property type="match status" value="1"/>
</dbReference>
<feature type="transmembrane region" description="Helical" evidence="7">
    <location>
        <begin position="77"/>
        <end position="95"/>
    </location>
</feature>
<dbReference type="GO" id="GO:0022857">
    <property type="term" value="F:transmembrane transporter activity"/>
    <property type="evidence" value="ECO:0007669"/>
    <property type="project" value="TreeGrafter"/>
</dbReference>
<feature type="transmembrane region" description="Helical" evidence="7">
    <location>
        <begin position="304"/>
        <end position="326"/>
    </location>
</feature>
<dbReference type="AlphaFoldDB" id="A0A644WAG3"/>
<protein>
    <submittedName>
        <fullName evidence="9">C4-dicarboxylate TRAP transporter large permease protein DctM</fullName>
    </submittedName>
</protein>
<comment type="subcellular location">
    <subcellularLocation>
        <location evidence="1">Cell inner membrane</location>
        <topology evidence="1">Multi-pass membrane protein</topology>
    </subcellularLocation>
</comment>
<feature type="transmembrane region" description="Helical" evidence="7">
    <location>
        <begin position="396"/>
        <end position="421"/>
    </location>
</feature>
<keyword evidence="6 7" id="KW-0472">Membrane</keyword>
<feature type="transmembrane region" description="Helical" evidence="7">
    <location>
        <begin position="333"/>
        <end position="351"/>
    </location>
</feature>
<evidence type="ECO:0000256" key="5">
    <source>
        <dbReference type="ARBA" id="ARBA00022989"/>
    </source>
</evidence>
<feature type="transmembrane region" description="Helical" evidence="7">
    <location>
        <begin position="47"/>
        <end position="65"/>
    </location>
</feature>
<feature type="transmembrane region" description="Helical" evidence="7">
    <location>
        <begin position="357"/>
        <end position="384"/>
    </location>
</feature>
<evidence type="ECO:0000256" key="3">
    <source>
        <dbReference type="ARBA" id="ARBA00022519"/>
    </source>
</evidence>
<dbReference type="PIRSF" id="PIRSF006066">
    <property type="entry name" value="HI0050"/>
    <property type="match status" value="1"/>
</dbReference>
<keyword evidence="4 7" id="KW-0812">Transmembrane</keyword>
<evidence type="ECO:0000256" key="1">
    <source>
        <dbReference type="ARBA" id="ARBA00004429"/>
    </source>
</evidence>
<dbReference type="EMBL" id="VSSQ01000732">
    <property type="protein sequence ID" value="MPM00471.1"/>
    <property type="molecule type" value="Genomic_DNA"/>
</dbReference>
<dbReference type="PANTHER" id="PTHR33362:SF3">
    <property type="entry name" value="SIALIC ACID TRAP TRANSPORTER PERMEASE PROTEIN SIAT"/>
    <property type="match status" value="1"/>
</dbReference>
<organism evidence="9">
    <name type="scientific">bioreactor metagenome</name>
    <dbReference type="NCBI Taxonomy" id="1076179"/>
    <lineage>
        <taxon>unclassified sequences</taxon>
        <taxon>metagenomes</taxon>
        <taxon>ecological metagenomes</taxon>
    </lineage>
</organism>
<feature type="transmembrane region" description="Helical" evidence="7">
    <location>
        <begin position="240"/>
        <end position="256"/>
    </location>
</feature>
<evidence type="ECO:0000259" key="8">
    <source>
        <dbReference type="Pfam" id="PF06808"/>
    </source>
</evidence>
<dbReference type="PANTHER" id="PTHR33362">
    <property type="entry name" value="SIALIC ACID TRAP TRANSPORTER PERMEASE PROTEIN SIAT-RELATED"/>
    <property type="match status" value="1"/>
</dbReference>
<feature type="transmembrane region" description="Helical" evidence="7">
    <location>
        <begin position="169"/>
        <end position="190"/>
    </location>
</feature>
<evidence type="ECO:0000256" key="7">
    <source>
        <dbReference type="SAM" id="Phobius"/>
    </source>
</evidence>
<dbReference type="InterPro" id="IPR010656">
    <property type="entry name" value="DctM"/>
</dbReference>
<feature type="transmembrane region" description="Helical" evidence="7">
    <location>
        <begin position="277"/>
        <end position="298"/>
    </location>
</feature>
<dbReference type="NCBIfam" id="TIGR00786">
    <property type="entry name" value="dctM"/>
    <property type="match status" value="1"/>
</dbReference>
<comment type="caution">
    <text evidence="9">The sequence shown here is derived from an EMBL/GenBank/DDBJ whole genome shotgun (WGS) entry which is preliminary data.</text>
</comment>
<keyword evidence="3" id="KW-0997">Cell inner membrane</keyword>